<evidence type="ECO:0000313" key="2">
    <source>
        <dbReference type="EMBL" id="OQR95604.1"/>
    </source>
</evidence>
<protein>
    <recommendedName>
        <fullName evidence="4">Secreted protein</fullName>
    </recommendedName>
</protein>
<accession>A0A1V9ZC94</accession>
<feature type="signal peptide" evidence="1">
    <location>
        <begin position="1"/>
        <end position="17"/>
    </location>
</feature>
<dbReference type="AlphaFoldDB" id="A0A1V9ZC94"/>
<organism evidence="2 3">
    <name type="scientific">Achlya hypogyna</name>
    <name type="common">Oomycete</name>
    <name type="synonym">Protoachlya hypogyna</name>
    <dbReference type="NCBI Taxonomy" id="1202772"/>
    <lineage>
        <taxon>Eukaryota</taxon>
        <taxon>Sar</taxon>
        <taxon>Stramenopiles</taxon>
        <taxon>Oomycota</taxon>
        <taxon>Saprolegniomycetes</taxon>
        <taxon>Saprolegniales</taxon>
        <taxon>Achlyaceae</taxon>
        <taxon>Achlya</taxon>
    </lineage>
</organism>
<dbReference type="EMBL" id="JNBR01000256">
    <property type="protein sequence ID" value="OQR95604.1"/>
    <property type="molecule type" value="Genomic_DNA"/>
</dbReference>
<keyword evidence="3" id="KW-1185">Reference proteome</keyword>
<comment type="caution">
    <text evidence="2">The sequence shown here is derived from an EMBL/GenBank/DDBJ whole genome shotgun (WGS) entry which is preliminary data.</text>
</comment>
<sequence length="253" mass="27585">MKAFLTVLASIAAMTAAAPTECTSLQFLPFLPKALNPFGPMLKCASDIKENPLNMLSPGWIPPSTASVDKFFKSARCKEFYTSATAFMKTVSPPCIVQYINGAPITTDIAATIPFDMAIMTWKSLYATGSIHPPECTTLQFLPVAPQLLNPVGPLFTCATAIKENPIKMFNPMWVPKNLDMVNAFAASKKCKEFYGVVTTQMGKIESPCVVMYLNGVPVTSDVAAKIPFDMAIMTWQALYPNGVKVAPVRRLR</sequence>
<proteinExistence type="predicted"/>
<reference evidence="2 3" key="1">
    <citation type="journal article" date="2014" name="Genome Biol. Evol.">
        <title>The secreted proteins of Achlya hypogyna and Thraustotheca clavata identify the ancestral oomycete secretome and reveal gene acquisitions by horizontal gene transfer.</title>
        <authorList>
            <person name="Misner I."/>
            <person name="Blouin N."/>
            <person name="Leonard G."/>
            <person name="Richards T.A."/>
            <person name="Lane C.E."/>
        </authorList>
    </citation>
    <scope>NUCLEOTIDE SEQUENCE [LARGE SCALE GENOMIC DNA]</scope>
    <source>
        <strain evidence="2 3">ATCC 48635</strain>
    </source>
</reference>
<dbReference type="Proteomes" id="UP000243579">
    <property type="component" value="Unassembled WGS sequence"/>
</dbReference>
<feature type="chain" id="PRO_5012280442" description="Secreted protein" evidence="1">
    <location>
        <begin position="18"/>
        <end position="253"/>
    </location>
</feature>
<evidence type="ECO:0000256" key="1">
    <source>
        <dbReference type="SAM" id="SignalP"/>
    </source>
</evidence>
<dbReference type="OrthoDB" id="72814at2759"/>
<keyword evidence="1" id="KW-0732">Signal</keyword>
<gene>
    <name evidence="2" type="ORF">ACHHYP_00072</name>
</gene>
<evidence type="ECO:0008006" key="4">
    <source>
        <dbReference type="Google" id="ProtNLM"/>
    </source>
</evidence>
<name>A0A1V9ZC94_ACHHY</name>
<evidence type="ECO:0000313" key="3">
    <source>
        <dbReference type="Proteomes" id="UP000243579"/>
    </source>
</evidence>